<comment type="caution">
    <text evidence="7">The sequence shown here is derived from an EMBL/GenBank/DDBJ whole genome shotgun (WGS) entry which is preliminary data.</text>
</comment>
<keyword evidence="3" id="KW-0520">NAD</keyword>
<sequence length="338" mass="36865">MKTLLAISDPDLIQMFFQNPAVLKKLGTVSEYHWIKEMTPLSGSAGLAAVVEDYDAVLTSWGSPFFTDEVLAKASKLKFIGHLAGSATAIVNEQAFAKDMVVVTANNVLARSTAESAVALMMSAAWSLQPYSMRMKRGGWANNSKETVLGLTGRTIGLIGYGEISRNVIGLLRGFPVQIKLASRYCSEEEARELGVQLCSLDELLTTSEIISLHSSLTPSTVGMIGRRELSLIQDGALFVNTARARIVDEESLMNELRTGRFSAALDVFHQEPVPVNHELHEMEHVLCTPHIGGFAGQCKRAFGDYIIDQLIACIRGEEPDGNVTLEQFNRMTSNALA</sequence>
<dbReference type="InterPro" id="IPR006139">
    <property type="entry name" value="D-isomer_2_OHA_DH_cat_dom"/>
</dbReference>
<evidence type="ECO:0000313" key="7">
    <source>
        <dbReference type="EMBL" id="GLX67787.1"/>
    </source>
</evidence>
<dbReference type="CDD" id="cd12167">
    <property type="entry name" value="2-Hacid_dh_8"/>
    <property type="match status" value="1"/>
</dbReference>
<protein>
    <submittedName>
        <fullName evidence="7">2-hydroxyacid dehydrogenase</fullName>
    </submittedName>
</protein>
<dbReference type="SUPFAM" id="SSF52283">
    <property type="entry name" value="Formate/glycerate dehydrogenase catalytic domain-like"/>
    <property type="match status" value="1"/>
</dbReference>
<name>A0ABQ6GDQ6_9BACL</name>
<dbReference type="InterPro" id="IPR036291">
    <property type="entry name" value="NAD(P)-bd_dom_sf"/>
</dbReference>
<keyword evidence="2 4" id="KW-0560">Oxidoreductase</keyword>
<evidence type="ECO:0000256" key="1">
    <source>
        <dbReference type="ARBA" id="ARBA00005854"/>
    </source>
</evidence>
<dbReference type="Gene3D" id="3.40.50.720">
    <property type="entry name" value="NAD(P)-binding Rossmann-like Domain"/>
    <property type="match status" value="2"/>
</dbReference>
<dbReference type="SUPFAM" id="SSF51735">
    <property type="entry name" value="NAD(P)-binding Rossmann-fold domains"/>
    <property type="match status" value="1"/>
</dbReference>
<dbReference type="Proteomes" id="UP001157114">
    <property type="component" value="Unassembled WGS sequence"/>
</dbReference>
<gene>
    <name evidence="7" type="ORF">MU1_21320</name>
</gene>
<reference evidence="7 8" key="1">
    <citation type="submission" date="2023-03" db="EMBL/GenBank/DDBJ databases">
        <title>Draft genome sequence of the bacteria which degrade cell wall of Tricholomamatutake.</title>
        <authorList>
            <person name="Konishi Y."/>
            <person name="Fukuta Y."/>
            <person name="Shirasaka N."/>
        </authorList>
    </citation>
    <scope>NUCLEOTIDE SEQUENCE [LARGE SCALE GENOMIC DNA]</scope>
    <source>
        <strain evidence="8">mu1</strain>
    </source>
</reference>
<keyword evidence="8" id="KW-1185">Reference proteome</keyword>
<evidence type="ECO:0000256" key="2">
    <source>
        <dbReference type="ARBA" id="ARBA00023002"/>
    </source>
</evidence>
<dbReference type="Pfam" id="PF00389">
    <property type="entry name" value="2-Hacid_dh"/>
    <property type="match status" value="1"/>
</dbReference>
<comment type="similarity">
    <text evidence="1 4">Belongs to the D-isomer specific 2-hydroxyacid dehydrogenase family.</text>
</comment>
<evidence type="ECO:0000259" key="5">
    <source>
        <dbReference type="Pfam" id="PF00389"/>
    </source>
</evidence>
<dbReference type="PANTHER" id="PTHR42789:SF1">
    <property type="entry name" value="D-ISOMER SPECIFIC 2-HYDROXYACID DEHYDROGENASE FAMILY PROTEIN (AFU_ORTHOLOGUE AFUA_6G10090)"/>
    <property type="match status" value="1"/>
</dbReference>
<accession>A0ABQ6GDQ6</accession>
<evidence type="ECO:0000256" key="4">
    <source>
        <dbReference type="RuleBase" id="RU003719"/>
    </source>
</evidence>
<organism evidence="7 8">
    <name type="scientific">Paenibacillus glycanilyticus</name>
    <dbReference type="NCBI Taxonomy" id="126569"/>
    <lineage>
        <taxon>Bacteria</taxon>
        <taxon>Bacillati</taxon>
        <taxon>Bacillota</taxon>
        <taxon>Bacilli</taxon>
        <taxon>Bacillales</taxon>
        <taxon>Paenibacillaceae</taxon>
        <taxon>Paenibacillus</taxon>
    </lineage>
</organism>
<proteinExistence type="inferred from homology"/>
<evidence type="ECO:0000256" key="3">
    <source>
        <dbReference type="ARBA" id="ARBA00023027"/>
    </source>
</evidence>
<feature type="domain" description="D-isomer specific 2-hydroxyacid dehydrogenase NAD-binding" evidence="6">
    <location>
        <begin position="118"/>
        <end position="293"/>
    </location>
</feature>
<evidence type="ECO:0000259" key="6">
    <source>
        <dbReference type="Pfam" id="PF02826"/>
    </source>
</evidence>
<evidence type="ECO:0000313" key="8">
    <source>
        <dbReference type="Proteomes" id="UP001157114"/>
    </source>
</evidence>
<dbReference type="Pfam" id="PF02826">
    <property type="entry name" value="2-Hacid_dh_C"/>
    <property type="match status" value="1"/>
</dbReference>
<dbReference type="PANTHER" id="PTHR42789">
    <property type="entry name" value="D-ISOMER SPECIFIC 2-HYDROXYACID DEHYDROGENASE FAMILY PROTEIN (AFU_ORTHOLOGUE AFUA_6G10090)"/>
    <property type="match status" value="1"/>
</dbReference>
<dbReference type="InterPro" id="IPR006140">
    <property type="entry name" value="D-isomer_DH_NAD-bd"/>
</dbReference>
<dbReference type="InterPro" id="IPR050857">
    <property type="entry name" value="D-2-hydroxyacid_DH"/>
</dbReference>
<dbReference type="EMBL" id="BSSQ01000009">
    <property type="protein sequence ID" value="GLX67787.1"/>
    <property type="molecule type" value="Genomic_DNA"/>
</dbReference>
<dbReference type="RefSeq" id="WP_284238544.1">
    <property type="nucleotide sequence ID" value="NZ_BSSQ01000009.1"/>
</dbReference>
<feature type="domain" description="D-isomer specific 2-hydroxyacid dehydrogenase catalytic" evidence="5">
    <location>
        <begin position="45"/>
        <end position="294"/>
    </location>
</feature>